<keyword evidence="1" id="KW-1133">Transmembrane helix</keyword>
<dbReference type="EMBL" id="RQTK01000314">
    <property type="protein sequence ID" value="RUS81923.1"/>
    <property type="molecule type" value="Genomic_DNA"/>
</dbReference>
<dbReference type="InterPro" id="IPR014710">
    <property type="entry name" value="RmlC-like_jellyroll"/>
</dbReference>
<evidence type="ECO:0000259" key="2">
    <source>
        <dbReference type="PROSITE" id="PS51184"/>
    </source>
</evidence>
<dbReference type="AlphaFoldDB" id="A0A433TK14"/>
<organism evidence="3 4">
    <name type="scientific">Elysia chlorotica</name>
    <name type="common">Eastern emerald elysia</name>
    <name type="synonym">Sea slug</name>
    <dbReference type="NCBI Taxonomy" id="188477"/>
    <lineage>
        <taxon>Eukaryota</taxon>
        <taxon>Metazoa</taxon>
        <taxon>Spiralia</taxon>
        <taxon>Lophotrochozoa</taxon>
        <taxon>Mollusca</taxon>
        <taxon>Gastropoda</taxon>
        <taxon>Heterobranchia</taxon>
        <taxon>Euthyneura</taxon>
        <taxon>Panpulmonata</taxon>
        <taxon>Sacoglossa</taxon>
        <taxon>Placobranchoidea</taxon>
        <taxon>Plakobranchidae</taxon>
        <taxon>Elysia</taxon>
    </lineage>
</organism>
<evidence type="ECO:0000313" key="3">
    <source>
        <dbReference type="EMBL" id="RUS81923.1"/>
    </source>
</evidence>
<dbReference type="FunFam" id="2.60.120.10:FF:000299">
    <property type="entry name" value="Predicted protein"/>
    <property type="match status" value="1"/>
</dbReference>
<dbReference type="Proteomes" id="UP000271974">
    <property type="component" value="Unassembled WGS sequence"/>
</dbReference>
<dbReference type="PANTHER" id="PTHR12461">
    <property type="entry name" value="HYPOXIA-INDUCIBLE FACTOR 1 ALPHA INHIBITOR-RELATED"/>
    <property type="match status" value="1"/>
</dbReference>
<comment type="caution">
    <text evidence="3">The sequence shown here is derived from an EMBL/GenBank/DDBJ whole genome shotgun (WGS) entry which is preliminary data.</text>
</comment>
<dbReference type="SMART" id="SM00558">
    <property type="entry name" value="JmjC"/>
    <property type="match status" value="1"/>
</dbReference>
<accession>A0A433TK14</accession>
<feature type="domain" description="JmjC" evidence="2">
    <location>
        <begin position="363"/>
        <end position="553"/>
    </location>
</feature>
<evidence type="ECO:0000256" key="1">
    <source>
        <dbReference type="SAM" id="Phobius"/>
    </source>
</evidence>
<dbReference type="Gene3D" id="2.60.120.10">
    <property type="entry name" value="Jelly Rolls"/>
    <property type="match status" value="1"/>
</dbReference>
<dbReference type="InterPro" id="IPR041667">
    <property type="entry name" value="Cupin_8"/>
</dbReference>
<gene>
    <name evidence="3" type="ORF">EGW08_010309</name>
</gene>
<dbReference type="PROSITE" id="PS51184">
    <property type="entry name" value="JMJC"/>
    <property type="match status" value="1"/>
</dbReference>
<dbReference type="PANTHER" id="PTHR12461:SF83">
    <property type="entry name" value="JMJC DOMAIN-CONTAINING PROTEIN"/>
    <property type="match status" value="1"/>
</dbReference>
<keyword evidence="4" id="KW-1185">Reference proteome</keyword>
<name>A0A433TK14_ELYCH</name>
<reference evidence="3 4" key="1">
    <citation type="submission" date="2019-01" db="EMBL/GenBank/DDBJ databases">
        <title>A draft genome assembly of the solar-powered sea slug Elysia chlorotica.</title>
        <authorList>
            <person name="Cai H."/>
            <person name="Li Q."/>
            <person name="Fang X."/>
            <person name="Li J."/>
            <person name="Curtis N.E."/>
            <person name="Altenburger A."/>
            <person name="Shibata T."/>
            <person name="Feng M."/>
            <person name="Maeda T."/>
            <person name="Schwartz J.A."/>
            <person name="Shigenobu S."/>
            <person name="Lundholm N."/>
            <person name="Nishiyama T."/>
            <person name="Yang H."/>
            <person name="Hasebe M."/>
            <person name="Li S."/>
            <person name="Pierce S.K."/>
            <person name="Wang J."/>
        </authorList>
    </citation>
    <scope>NUCLEOTIDE SEQUENCE [LARGE SCALE GENOMIC DNA]</scope>
    <source>
        <strain evidence="3">EC2010</strain>
        <tissue evidence="3">Whole organism of an adult</tissue>
    </source>
</reference>
<sequence length="563" mass="65167">MGYRLTLEYLIWIHLLISVINLVYFVECTLPTFNSDAILNASGSSCHVLSFSDKNVADEITYVLQNLSDLSFRDEPTVIVGKISPQIDVHSFWPDSSPLTVHKGIKKETINQSIFIIGRLRKDRTCLLLPHKRLAVPSAVQIDIFPKAKQKHKFNLSAISLKIVNEINEKCNTFRNVDGSINIKGLHRNEILENLYHIPSKSNQNTENDDMFPSSFSFNHEQSQCVMADKTGDNVNCQVKYVEEQYDYCERISVPSQNHFFHEYLSLSKPVIVTGAITKWIALKKWTKSFLKEKYGKTRVHVKATPNGEYEGVQDKSLWERYKHPHIPKQVEDQLPYPDLVVERPASLDMLFSEFLDLIENISRGNTANMSAYLEYSSIADYFPELKSDIKELEFINMLELASLNIWLSDGNTLGKLHFDPFDNLLCQISGEKHVTLFEPHHNERLYEGHIQEAQFTFNESTGFFHRRHLLDSTSMVMSPVDLKKPDLERFPLFADTRPMKCSIKEGEVLFMPAFWWHEVQSTPNISQHRNLAVNFWYKPFLTKEFPCPECKLDVNPQYYNLL</sequence>
<proteinExistence type="predicted"/>
<feature type="transmembrane region" description="Helical" evidence="1">
    <location>
        <begin position="7"/>
        <end position="26"/>
    </location>
</feature>
<dbReference type="STRING" id="188477.A0A433TK14"/>
<protein>
    <recommendedName>
        <fullName evidence="2">JmjC domain-containing protein</fullName>
    </recommendedName>
</protein>
<evidence type="ECO:0000313" key="4">
    <source>
        <dbReference type="Proteomes" id="UP000271974"/>
    </source>
</evidence>
<keyword evidence="1" id="KW-0812">Transmembrane</keyword>
<keyword evidence="1" id="KW-0472">Membrane</keyword>
<dbReference type="SUPFAM" id="SSF51197">
    <property type="entry name" value="Clavaminate synthase-like"/>
    <property type="match status" value="1"/>
</dbReference>
<dbReference type="OrthoDB" id="415358at2759"/>
<dbReference type="Pfam" id="PF13621">
    <property type="entry name" value="Cupin_8"/>
    <property type="match status" value="1"/>
</dbReference>
<dbReference type="InterPro" id="IPR003347">
    <property type="entry name" value="JmjC_dom"/>
</dbReference>